<accession>A0AA41FXJ3</accession>
<dbReference type="PANTHER" id="PTHR30576">
    <property type="entry name" value="COLANIC BIOSYNTHESIS UDP-GLUCOSE LIPID CARRIER TRANSFERASE"/>
    <property type="match status" value="1"/>
</dbReference>
<dbReference type="AlphaFoldDB" id="A0AA41FXJ3"/>
<feature type="transmembrane region" description="Helical" evidence="1">
    <location>
        <begin position="283"/>
        <end position="304"/>
    </location>
</feature>
<proteinExistence type="predicted"/>
<keyword evidence="1" id="KW-0812">Transmembrane</keyword>
<evidence type="ECO:0000259" key="2">
    <source>
        <dbReference type="Pfam" id="PF02397"/>
    </source>
</evidence>
<evidence type="ECO:0000313" key="3">
    <source>
        <dbReference type="EMBL" id="MBV0900420.1"/>
    </source>
</evidence>
<gene>
    <name evidence="3" type="ORF">KTS37_01340</name>
</gene>
<evidence type="ECO:0000313" key="4">
    <source>
        <dbReference type="Proteomes" id="UP001166304"/>
    </source>
</evidence>
<dbReference type="Pfam" id="PF02397">
    <property type="entry name" value="Bac_transf"/>
    <property type="match status" value="1"/>
</dbReference>
<protein>
    <submittedName>
        <fullName evidence="3">Sugar transferase</fullName>
    </submittedName>
</protein>
<reference evidence="3" key="1">
    <citation type="submission" date="2021-06" db="EMBL/GenBank/DDBJ databases">
        <title>New haloarchaea isolates fom saline soil.</title>
        <authorList>
            <person name="Duran-Viseras A."/>
            <person name="Sanchez-Porro C.S."/>
            <person name="Ventosa A."/>
        </authorList>
    </citation>
    <scope>NUCLEOTIDE SEQUENCE</scope>
    <source>
        <strain evidence="3">JCM 18369</strain>
    </source>
</reference>
<dbReference type="PANTHER" id="PTHR30576:SF0">
    <property type="entry name" value="UNDECAPRENYL-PHOSPHATE N-ACETYLGALACTOSAMINYL 1-PHOSPHATE TRANSFERASE-RELATED"/>
    <property type="match status" value="1"/>
</dbReference>
<sequence>MQSGWRYRLAAIFGAAVFVTSAVAVANMPPIQALVTTVPPLQNLRPETLSHRDLVDQTAVTVLVTLGVLWPLFKPRPRRILDTISLTHKRVFLTAAVLATIGYFDWSSRLPRPTLIATIALLAVVLPVWFVSIRQRPRSSTRAIIVGDDTEIMRTLYESADLPILGIVSPPGAYPGRPRQRLTDGGMTIERPEDLPRLGGLSRLDEVLVEHDVDTVLLAFEHPDREEFFGTLSACFEHGVAAKVHREHADSVLVTDAAGGDLVDTHLEPWDWQDYVVKRLFDISFAGLALLCLLPIIVGIAAGIKLDSSGPILYSQTRTAAFGETFTIYKFRSMVTDAEARTGAKLSEEDAGKTDPRVTRIGRVLRRTHLDEIPQLWSILVGDMSVVGPRPERPELDADIETDVDEWRSRWFVKPGLTGLAQINGVTGHQPEQKIRYDIEYIREQSFWFDMKIVVRQIYGVGLDVVVLLDPRE</sequence>
<feature type="transmembrane region" description="Helical" evidence="1">
    <location>
        <begin position="57"/>
        <end position="73"/>
    </location>
</feature>
<dbReference type="InterPro" id="IPR003362">
    <property type="entry name" value="Bact_transf"/>
</dbReference>
<dbReference type="GO" id="GO:0016780">
    <property type="term" value="F:phosphotransferase activity, for other substituted phosphate groups"/>
    <property type="evidence" value="ECO:0007669"/>
    <property type="project" value="TreeGrafter"/>
</dbReference>
<organism evidence="3 4">
    <name type="scientific">Haloarcula salina</name>
    <dbReference type="NCBI Taxonomy" id="1429914"/>
    <lineage>
        <taxon>Archaea</taxon>
        <taxon>Methanobacteriati</taxon>
        <taxon>Methanobacteriota</taxon>
        <taxon>Stenosarchaea group</taxon>
        <taxon>Halobacteria</taxon>
        <taxon>Halobacteriales</taxon>
        <taxon>Haloarculaceae</taxon>
        <taxon>Haloarcula</taxon>
    </lineage>
</organism>
<dbReference type="Proteomes" id="UP001166304">
    <property type="component" value="Unassembled WGS sequence"/>
</dbReference>
<name>A0AA41FXJ3_9EURY</name>
<comment type="caution">
    <text evidence="3">The sequence shown here is derived from an EMBL/GenBank/DDBJ whole genome shotgun (WGS) entry which is preliminary data.</text>
</comment>
<evidence type="ECO:0000256" key="1">
    <source>
        <dbReference type="SAM" id="Phobius"/>
    </source>
</evidence>
<keyword evidence="3" id="KW-0808">Transferase</keyword>
<keyword evidence="4" id="KW-1185">Reference proteome</keyword>
<feature type="domain" description="Bacterial sugar transferase" evidence="2">
    <location>
        <begin position="278"/>
        <end position="459"/>
    </location>
</feature>
<keyword evidence="1" id="KW-0472">Membrane</keyword>
<dbReference type="EMBL" id="JAHQXE010000001">
    <property type="protein sequence ID" value="MBV0900420.1"/>
    <property type="molecule type" value="Genomic_DNA"/>
</dbReference>
<dbReference type="RefSeq" id="WP_162412279.1">
    <property type="nucleotide sequence ID" value="NZ_JAHQXE010000001.1"/>
</dbReference>
<keyword evidence="1" id="KW-1133">Transmembrane helix</keyword>
<feature type="transmembrane region" description="Helical" evidence="1">
    <location>
        <begin position="91"/>
        <end position="108"/>
    </location>
</feature>
<feature type="transmembrane region" description="Helical" evidence="1">
    <location>
        <begin position="114"/>
        <end position="133"/>
    </location>
</feature>